<organism evidence="2">
    <name type="scientific">Oryza sativa subsp. japonica</name>
    <name type="common">Rice</name>
    <dbReference type="NCBI Taxonomy" id="39947"/>
    <lineage>
        <taxon>Eukaryota</taxon>
        <taxon>Viridiplantae</taxon>
        <taxon>Streptophyta</taxon>
        <taxon>Embryophyta</taxon>
        <taxon>Tracheophyta</taxon>
        <taxon>Spermatophyta</taxon>
        <taxon>Magnoliopsida</taxon>
        <taxon>Liliopsida</taxon>
        <taxon>Poales</taxon>
        <taxon>Poaceae</taxon>
        <taxon>BOP clade</taxon>
        <taxon>Oryzoideae</taxon>
        <taxon>Oryzeae</taxon>
        <taxon>Oryzinae</taxon>
        <taxon>Oryza</taxon>
        <taxon>Oryza sativa</taxon>
    </lineage>
</organism>
<reference evidence="2" key="1">
    <citation type="journal article" date="2002" name="Nature">
        <title>The genome sequence and structure of rice chromosome 1.</title>
        <authorList>
            <person name="Sasaki T."/>
            <person name="Matsumoto T."/>
            <person name="Yamamoto K."/>
            <person name="Sakata K."/>
            <person name="Baba T."/>
            <person name="Katayose Y."/>
            <person name="Wu J."/>
            <person name="Niimura Y."/>
            <person name="Cheng Z."/>
            <person name="Nagamura Y."/>
            <person name="Antonio B.A."/>
            <person name="Kanamori H."/>
            <person name="Hosokawa S."/>
            <person name="Masukawa M."/>
            <person name="Arikawa K."/>
            <person name="Chiden Y."/>
            <person name="Hayashi M."/>
            <person name="Okamoto M."/>
            <person name="Ando T."/>
            <person name="Aoki H."/>
            <person name="Arita K."/>
            <person name="Hamada M."/>
            <person name="Harada C."/>
            <person name="Hijishita S."/>
            <person name="Honda M."/>
            <person name="Ichikawa Y."/>
            <person name="Idonuma A."/>
            <person name="Iijima M."/>
            <person name="Ikeda M."/>
            <person name="Ikeno M."/>
            <person name="Itoh S."/>
            <person name="Itoh T."/>
            <person name="Itoh Y."/>
            <person name="Itoh Y."/>
            <person name="Iwabuchi A."/>
            <person name="Kamiya K."/>
            <person name="Karasawa W."/>
            <person name="Katagiri S."/>
            <person name="Kikuta A."/>
            <person name="Kobayashi N."/>
            <person name="Kono I."/>
            <person name="Machita K."/>
            <person name="Maehara T."/>
            <person name="Mizuno H."/>
            <person name="Mizubayashi T."/>
            <person name="Mukai Y."/>
            <person name="Nagasaki H."/>
            <person name="Nakashima M."/>
            <person name="Nakama Y."/>
            <person name="Nakamichi Y."/>
            <person name="Nakamura M."/>
            <person name="Namiki N."/>
            <person name="Negishi M."/>
            <person name="Ohta I."/>
            <person name="Ono N."/>
            <person name="Saji S."/>
            <person name="Sakai K."/>
            <person name="Shibata M."/>
            <person name="Shimokawa T."/>
            <person name="Shomura A."/>
            <person name="Song J."/>
            <person name="Takazaki Y."/>
            <person name="Terasawa K."/>
            <person name="Tsuji K."/>
            <person name="Waki K."/>
            <person name="Yamagata H."/>
            <person name="Yamane H."/>
            <person name="Yoshiki S."/>
            <person name="Yoshihara R."/>
            <person name="Yukawa K."/>
            <person name="Zhong H."/>
            <person name="Iwama H."/>
            <person name="Endo T."/>
            <person name="Ito H."/>
            <person name="Hahn J.H."/>
            <person name="Kim H.I."/>
            <person name="Eun M.Y."/>
            <person name="Yano M."/>
            <person name="Jiang J."/>
            <person name="Gojobori T."/>
        </authorList>
    </citation>
    <scope>NUCLEOTIDE SEQUENCE [LARGE SCALE GENOMIC DNA]</scope>
</reference>
<feature type="region of interest" description="Disordered" evidence="1">
    <location>
        <begin position="22"/>
        <end position="56"/>
    </location>
</feature>
<proteinExistence type="predicted"/>
<evidence type="ECO:0000256" key="1">
    <source>
        <dbReference type="SAM" id="MobiDB-lite"/>
    </source>
</evidence>
<feature type="compositionally biased region" description="Basic and acidic residues" evidence="1">
    <location>
        <begin position="23"/>
        <end position="50"/>
    </location>
</feature>
<dbReference type="AlphaFoldDB" id="Q5NBJ7"/>
<name>Q5NBJ7_ORYSJ</name>
<protein>
    <submittedName>
        <fullName evidence="2">Uncharacterized protein P0025D05.5</fullName>
    </submittedName>
</protein>
<dbReference type="EMBL" id="AP001072">
    <property type="protein sequence ID" value="BAD81149.1"/>
    <property type="molecule type" value="Genomic_DNA"/>
</dbReference>
<evidence type="ECO:0000313" key="2">
    <source>
        <dbReference type="EMBL" id="BAD81149.1"/>
    </source>
</evidence>
<sequence>MATAYPLSNILMSWERVMSGQERLGKRSPDAPPALREKTREEMGRGKLFELHVNSG</sequence>
<dbReference type="Proteomes" id="UP000817658">
    <property type="component" value="Chromosome 1"/>
</dbReference>
<gene>
    <name evidence="2" type="primary">P0025D05.5</name>
</gene>
<accession>Q5NBJ7</accession>